<organism evidence="1 2">
    <name type="scientific">Corticicoccus populi</name>
    <dbReference type="NCBI Taxonomy" id="1812821"/>
    <lineage>
        <taxon>Bacteria</taxon>
        <taxon>Bacillati</taxon>
        <taxon>Bacillota</taxon>
        <taxon>Bacilli</taxon>
        <taxon>Bacillales</taxon>
        <taxon>Staphylococcaceae</taxon>
        <taxon>Corticicoccus</taxon>
    </lineage>
</organism>
<dbReference type="InterPro" id="IPR006448">
    <property type="entry name" value="Phage_term_ssu_P27"/>
</dbReference>
<evidence type="ECO:0000313" key="2">
    <source>
        <dbReference type="Proteomes" id="UP001597519"/>
    </source>
</evidence>
<evidence type="ECO:0000313" key="1">
    <source>
        <dbReference type="EMBL" id="MFD2830352.1"/>
    </source>
</evidence>
<keyword evidence="2" id="KW-1185">Reference proteome</keyword>
<dbReference type="RefSeq" id="WP_377773201.1">
    <property type="nucleotide sequence ID" value="NZ_JBHUOQ010000001.1"/>
</dbReference>
<reference evidence="2" key="1">
    <citation type="journal article" date="2019" name="Int. J. Syst. Evol. Microbiol.">
        <title>The Global Catalogue of Microorganisms (GCM) 10K type strain sequencing project: providing services to taxonomists for standard genome sequencing and annotation.</title>
        <authorList>
            <consortium name="The Broad Institute Genomics Platform"/>
            <consortium name="The Broad Institute Genome Sequencing Center for Infectious Disease"/>
            <person name="Wu L."/>
            <person name="Ma J."/>
        </authorList>
    </citation>
    <scope>NUCLEOTIDE SEQUENCE [LARGE SCALE GENOMIC DNA]</scope>
    <source>
        <strain evidence="2">KCTC 33575</strain>
    </source>
</reference>
<gene>
    <name evidence="1" type="ORF">ACFSX4_07690</name>
</gene>
<comment type="caution">
    <text evidence="1">The sequence shown here is derived from an EMBL/GenBank/DDBJ whole genome shotgun (WGS) entry which is preliminary data.</text>
</comment>
<dbReference type="Proteomes" id="UP001597519">
    <property type="component" value="Unassembled WGS sequence"/>
</dbReference>
<proteinExistence type="predicted"/>
<name>A0ABW5WV24_9STAP</name>
<dbReference type="Pfam" id="PF05119">
    <property type="entry name" value="Terminase_4"/>
    <property type="match status" value="1"/>
</dbReference>
<protein>
    <submittedName>
        <fullName evidence="1">Phage terminase small subunit P27 family</fullName>
    </submittedName>
</protein>
<sequence>MGKDRLLVDNVKGNLTQDEIDARKSAEKRMYDLEPIDITPPEHLDDIAQTEYKRIVPLLRELPIAALDYSMVCAYCQFYSNWLQASEQMKSESLTITTAHGVRSNPLIIIQRDAHRSMQSIASKLGMTIDSRLKIMTPKQSEQKSDPFKSFFE</sequence>
<dbReference type="NCBIfam" id="TIGR01558">
    <property type="entry name" value="sm_term_P27"/>
    <property type="match status" value="1"/>
</dbReference>
<accession>A0ABW5WV24</accession>
<dbReference type="EMBL" id="JBHUOQ010000001">
    <property type="protein sequence ID" value="MFD2830352.1"/>
    <property type="molecule type" value="Genomic_DNA"/>
</dbReference>